<dbReference type="GO" id="GO:0050118">
    <property type="term" value="F:N-acetyldiaminopimelate deacetylase activity"/>
    <property type="evidence" value="ECO:0007669"/>
    <property type="project" value="UniProtKB-ARBA"/>
</dbReference>
<accession>A0A1L2ZMI9</accession>
<keyword evidence="2" id="KW-0479">Metal-binding</keyword>
<dbReference type="KEGG" id="nae:BHE16_03580"/>
<evidence type="ECO:0000313" key="4">
    <source>
        <dbReference type="EMBL" id="APF40251.1"/>
    </source>
</evidence>
<evidence type="ECO:0000259" key="3">
    <source>
        <dbReference type="Pfam" id="PF07687"/>
    </source>
</evidence>
<dbReference type="GO" id="GO:0019877">
    <property type="term" value="P:diaminopimelate biosynthetic process"/>
    <property type="evidence" value="ECO:0007669"/>
    <property type="project" value="UniProtKB-ARBA"/>
</dbReference>
<dbReference type="InterPro" id="IPR002933">
    <property type="entry name" value="Peptidase_M20"/>
</dbReference>
<keyword evidence="5" id="KW-1185">Reference proteome</keyword>
<dbReference type="Gene3D" id="3.40.630.10">
    <property type="entry name" value="Zn peptidases"/>
    <property type="match status" value="1"/>
</dbReference>
<dbReference type="GO" id="GO:0046872">
    <property type="term" value="F:metal ion binding"/>
    <property type="evidence" value="ECO:0007669"/>
    <property type="project" value="UniProtKB-KW"/>
</dbReference>
<dbReference type="Gene3D" id="3.30.70.360">
    <property type="match status" value="1"/>
</dbReference>
<dbReference type="Proteomes" id="UP000183530">
    <property type="component" value="Chromosome"/>
</dbReference>
<dbReference type="Pfam" id="PF01546">
    <property type="entry name" value="Peptidase_M20"/>
    <property type="match status" value="1"/>
</dbReference>
<dbReference type="EMBL" id="CP018135">
    <property type="protein sequence ID" value="APF40251.1"/>
    <property type="molecule type" value="Genomic_DNA"/>
</dbReference>
<gene>
    <name evidence="4" type="ORF">BHE16_03580</name>
</gene>
<feature type="binding site" evidence="2">
    <location>
        <position position="113"/>
    </location>
    <ligand>
        <name>Mn(2+)</name>
        <dbReference type="ChEBI" id="CHEBI:29035"/>
        <label>2</label>
    </ligand>
</feature>
<evidence type="ECO:0000256" key="2">
    <source>
        <dbReference type="PIRSR" id="PIRSR005962-1"/>
    </source>
</evidence>
<feature type="binding site" evidence="2">
    <location>
        <position position="111"/>
    </location>
    <ligand>
        <name>Mn(2+)</name>
        <dbReference type="ChEBI" id="CHEBI:29035"/>
        <label>2</label>
    </ligand>
</feature>
<dbReference type="PIRSF" id="PIRSF005962">
    <property type="entry name" value="Pept_M20D_amidohydro"/>
    <property type="match status" value="1"/>
</dbReference>
<dbReference type="PANTHER" id="PTHR11014">
    <property type="entry name" value="PEPTIDASE M20 FAMILY MEMBER"/>
    <property type="match status" value="1"/>
</dbReference>
<dbReference type="InterPro" id="IPR011650">
    <property type="entry name" value="Peptidase_M20_dimer"/>
</dbReference>
<dbReference type="NCBIfam" id="TIGR01891">
    <property type="entry name" value="amidohydrolases"/>
    <property type="match status" value="1"/>
</dbReference>
<dbReference type="AlphaFoldDB" id="A0A1L2ZMI9"/>
<sequence>MALPQSLVLTEEAHETLVTNYKYLHQNPELSMAEHQTVQWLEEQFTALGLETFRCAGTGLVAVLKNGEGPTVGYRADTDGLPVREDTGLDYASTATALTIEGEEHPAMHACGHDTHMSMALATATLFANAKDTWSGTLVFILQPGEETAAGAKAMVEDGLWDKAPKAEIVYGQHVMGFQTGKATIVPGAAMAMADSWKVTVKGRGSHGSMPEAAIDPIVAGAAMVTRLQTVVSREIGAKDTAVVTIGTFHAGVKENVIPDQAVFTLNVRTFTPKVREKVLGAIERIIKAEAAASGAPEPLIEEISRFPMCFNDPAESEKFLGEAQQELGEEAVQIGQSLMGSEDVGALADALGVPLVYWMLGGFELDQHSEENPVPGNHSPFFAPVIDPTLRTGVRLATTALYSKLGK</sequence>
<comment type="cofactor">
    <cofactor evidence="2">
        <name>Mn(2+)</name>
        <dbReference type="ChEBI" id="CHEBI:29035"/>
    </cofactor>
    <text evidence="2">The Mn(2+) ion enhances activity.</text>
</comment>
<dbReference type="FunFam" id="3.30.70.360:FF:000001">
    <property type="entry name" value="N-acetyldiaminopimelate deacetylase"/>
    <property type="match status" value="1"/>
</dbReference>
<proteinExistence type="predicted"/>
<feature type="binding site" evidence="2">
    <location>
        <position position="174"/>
    </location>
    <ligand>
        <name>Mn(2+)</name>
        <dbReference type="ChEBI" id="CHEBI:29035"/>
        <label>2</label>
    </ligand>
</feature>
<dbReference type="Pfam" id="PF07687">
    <property type="entry name" value="M20_dimer"/>
    <property type="match status" value="1"/>
</dbReference>
<feature type="domain" description="Peptidase M20 dimerisation" evidence="3">
    <location>
        <begin position="196"/>
        <end position="292"/>
    </location>
</feature>
<dbReference type="InterPro" id="IPR036264">
    <property type="entry name" value="Bact_exopeptidase_dim_dom"/>
</dbReference>
<keyword evidence="2" id="KW-0464">Manganese</keyword>
<evidence type="ECO:0000313" key="5">
    <source>
        <dbReference type="Proteomes" id="UP000183530"/>
    </source>
</evidence>
<organism evidence="4 5">
    <name type="scientific">Neomicrococcus aestuarii</name>
    <dbReference type="NCBI Taxonomy" id="556325"/>
    <lineage>
        <taxon>Bacteria</taxon>
        <taxon>Bacillati</taxon>
        <taxon>Actinomycetota</taxon>
        <taxon>Actinomycetes</taxon>
        <taxon>Micrococcales</taxon>
        <taxon>Micrococcaceae</taxon>
        <taxon>Neomicrococcus</taxon>
    </lineage>
</organism>
<feature type="binding site" evidence="2">
    <location>
        <position position="147"/>
    </location>
    <ligand>
        <name>Mn(2+)</name>
        <dbReference type="ChEBI" id="CHEBI:29035"/>
        <label>2</label>
    </ligand>
</feature>
<dbReference type="STRING" id="556325.BHE16_03580"/>
<dbReference type="InterPro" id="IPR017439">
    <property type="entry name" value="Amidohydrolase"/>
</dbReference>
<dbReference type="SUPFAM" id="SSF53187">
    <property type="entry name" value="Zn-dependent exopeptidases"/>
    <property type="match status" value="1"/>
</dbReference>
<dbReference type="OrthoDB" id="9777385at2"/>
<name>A0A1L2ZMI9_9MICC</name>
<keyword evidence="1 4" id="KW-0378">Hydrolase</keyword>
<dbReference type="SUPFAM" id="SSF55031">
    <property type="entry name" value="Bacterial exopeptidase dimerisation domain"/>
    <property type="match status" value="1"/>
</dbReference>
<protein>
    <submittedName>
        <fullName evidence="4">Amidohydrolase</fullName>
    </submittedName>
</protein>
<evidence type="ECO:0000256" key="1">
    <source>
        <dbReference type="ARBA" id="ARBA00022801"/>
    </source>
</evidence>
<feature type="binding site" evidence="2">
    <location>
        <position position="379"/>
    </location>
    <ligand>
        <name>Mn(2+)</name>
        <dbReference type="ChEBI" id="CHEBI:29035"/>
        <label>2</label>
    </ligand>
</feature>
<dbReference type="RefSeq" id="WP_071893731.1">
    <property type="nucleotide sequence ID" value="NZ_CP018135.1"/>
</dbReference>
<reference evidence="4 5" key="1">
    <citation type="submission" date="2016-11" db="EMBL/GenBank/DDBJ databases">
        <title>Genome sequencing of Zhihengliuella aestuarii B18 antagonistic to Plasmodiophora brassicae.</title>
        <authorList>
            <person name="Luo Y."/>
        </authorList>
    </citation>
    <scope>NUCLEOTIDE SEQUENCE [LARGE SCALE GENOMIC DNA]</scope>
    <source>
        <strain evidence="4 5">B18</strain>
    </source>
</reference>
<dbReference type="PANTHER" id="PTHR11014:SF63">
    <property type="entry name" value="METALLOPEPTIDASE, PUTATIVE (AFU_ORTHOLOGUE AFUA_6G09600)-RELATED"/>
    <property type="match status" value="1"/>
</dbReference>